<gene>
    <name evidence="13" type="ORF">P168DRAFT_34184</name>
</gene>
<dbReference type="Proteomes" id="UP000234254">
    <property type="component" value="Unassembled WGS sequence"/>
</dbReference>
<keyword evidence="14" id="KW-1185">Reference proteome</keyword>
<dbReference type="PANTHER" id="PTHR45527:SF2">
    <property type="entry name" value="FERRICROCIN SYNTHETASE (NONRIBOSOMAL PEPTIDE SIDEROPHORE SYNTHASE ) (EUROFUNG)"/>
    <property type="match status" value="1"/>
</dbReference>
<dbReference type="InterPro" id="IPR020845">
    <property type="entry name" value="AMP-binding_CS"/>
</dbReference>
<evidence type="ECO:0000313" key="13">
    <source>
        <dbReference type="EMBL" id="PKY09298.1"/>
    </source>
</evidence>
<dbReference type="InterPro" id="IPR036736">
    <property type="entry name" value="ACP-like_sf"/>
</dbReference>
<comment type="pathway">
    <text evidence="1">Siderophore biosynthesis.</text>
</comment>
<evidence type="ECO:0000259" key="12">
    <source>
        <dbReference type="PROSITE" id="PS50075"/>
    </source>
</evidence>
<evidence type="ECO:0000256" key="7">
    <source>
        <dbReference type="ARBA" id="ARBA00029454"/>
    </source>
</evidence>
<evidence type="ECO:0000313" key="14">
    <source>
        <dbReference type="Proteomes" id="UP000234254"/>
    </source>
</evidence>
<dbReference type="FunFam" id="1.10.1200.10:FF:000018">
    <property type="entry name" value="Nonribosomal siderophore peptide synthase SidC"/>
    <property type="match status" value="1"/>
</dbReference>
<dbReference type="Pfam" id="PF13193">
    <property type="entry name" value="AMP-binding_C"/>
    <property type="match status" value="1"/>
</dbReference>
<dbReference type="CDD" id="cd05918">
    <property type="entry name" value="A_NRPS_SidN3_like"/>
    <property type="match status" value="3"/>
</dbReference>
<dbReference type="Pfam" id="PF00668">
    <property type="entry name" value="Condensation"/>
    <property type="match status" value="5"/>
</dbReference>
<dbReference type="InterPro" id="IPR025110">
    <property type="entry name" value="AMP-bd_C"/>
</dbReference>
<feature type="domain" description="Carrier" evidence="12">
    <location>
        <begin position="845"/>
        <end position="922"/>
    </location>
</feature>
<dbReference type="InterPro" id="IPR001242">
    <property type="entry name" value="Condensation_dom"/>
</dbReference>
<dbReference type="FunFam" id="3.30.300.30:FF:000015">
    <property type="entry name" value="Nonribosomal peptide synthase SidD"/>
    <property type="match status" value="2"/>
</dbReference>
<protein>
    <recommendedName>
        <fullName evidence="8">Nonribosomal peptide synthetase sidC</fullName>
    </recommendedName>
    <alternativeName>
        <fullName evidence="9">Siderophore peptide synthetase C</fullName>
    </alternativeName>
</protein>
<feature type="coiled-coil region" evidence="10">
    <location>
        <begin position="3280"/>
        <end position="3307"/>
    </location>
</feature>
<dbReference type="PROSITE" id="PS50075">
    <property type="entry name" value="CARRIER"/>
    <property type="match status" value="5"/>
</dbReference>
<dbReference type="InterPro" id="IPR023213">
    <property type="entry name" value="CAT-like_dom_sf"/>
</dbReference>
<dbReference type="GO" id="GO:0016874">
    <property type="term" value="F:ligase activity"/>
    <property type="evidence" value="ECO:0007669"/>
    <property type="project" value="UniProtKB-KW"/>
</dbReference>
<evidence type="ECO:0000256" key="1">
    <source>
        <dbReference type="ARBA" id="ARBA00004924"/>
    </source>
</evidence>
<dbReference type="FunFam" id="3.30.300.30:FF:000033">
    <property type="entry name" value="Nonribosomal siderophore peptide synthase SidC"/>
    <property type="match status" value="1"/>
</dbReference>
<dbReference type="OrthoDB" id="416786at2759"/>
<dbReference type="Gene3D" id="3.30.559.30">
    <property type="entry name" value="Nonribosomal peptide synthetase, condensation domain"/>
    <property type="match status" value="5"/>
</dbReference>
<dbReference type="InterPro" id="IPR000873">
    <property type="entry name" value="AMP-dep_synth/lig_dom"/>
</dbReference>
<reference evidence="13" key="1">
    <citation type="submission" date="2016-12" db="EMBL/GenBank/DDBJ databases">
        <title>The genomes of Aspergillus section Nigri reveals drivers in fungal speciation.</title>
        <authorList>
            <consortium name="DOE Joint Genome Institute"/>
            <person name="Vesth T.C."/>
            <person name="Nybo J."/>
            <person name="Theobald S."/>
            <person name="Brandl J."/>
            <person name="Frisvad J.C."/>
            <person name="Nielsen K.F."/>
            <person name="Lyhne E.K."/>
            <person name="Kogle M.E."/>
            <person name="Kuo A."/>
            <person name="Riley R."/>
            <person name="Clum A."/>
            <person name="Nolan M."/>
            <person name="Lipzen A."/>
            <person name="Salamov A."/>
            <person name="Henrissat B."/>
            <person name="Wiebenga A."/>
            <person name="De vries R.P."/>
            <person name="Grigoriev I.V."/>
            <person name="Mortensen U.H."/>
            <person name="Andersen M.R."/>
            <person name="Baker S.E."/>
        </authorList>
    </citation>
    <scope>NUCLEOTIDE SEQUENCE</scope>
    <source>
        <strain evidence="13">IBT 28561</strain>
    </source>
</reference>
<dbReference type="Pfam" id="PF00501">
    <property type="entry name" value="AMP-binding"/>
    <property type="match status" value="3"/>
</dbReference>
<dbReference type="Gene3D" id="3.30.300.30">
    <property type="match status" value="3"/>
</dbReference>
<dbReference type="InterPro" id="IPR006162">
    <property type="entry name" value="Ppantetheine_attach_site"/>
</dbReference>
<evidence type="ECO:0000256" key="8">
    <source>
        <dbReference type="ARBA" id="ARBA00067294"/>
    </source>
</evidence>
<dbReference type="InterPro" id="IPR020806">
    <property type="entry name" value="PKS_PP-bd"/>
</dbReference>
<sequence length="4789" mass="525011">MAGAILNHEEHESPAHASPQPNGHHTPIAMEAFPVTKIPALDTIDPYAVARPACDAVAESPRIELSCSRAATELIDDLVQGYARFISNFTGLEDVAFGILRRATWQSASSPATAVISASVFWSEELQAGESNNCQVREINQQDYNKDEIQFSLELGLDAEPENGEHQICASGREIVFTLHADAVANNNALQIGFSYPKPLIPDPAVNQLLNTLATHLAHSSPSLNLVASTPDLSIVNFPPSMIPPTRETTEDVESTSSRQPSLLHAAFEGWARRKPNAIALDFVHSLPSATDSAEHSVLTYAALNVAASNLAAHIRAQLSMDGQVPEYGRIIPVYMSTSPELYISYLAILKAGCAFSPIPQDAPEQRVREILEDINSPVILGNVSEPAAGPWRPIDSQDAATGHVWIDVAAVSRWKEMRGDAVLVETIEPPEPLDIHEDQVAYLLFTSGSTGKPKGVQIHHLAATCSIESHATAIPLPGDSIGDFRWFQFASPTFDPSLMEIFVTLSSGATLCSAYRHLTLTDLEATVNEAKATVMMATPSLAALLRPSHLTTLQSLWTMGEKLNRTVIENFSPKSEASAPGSAPEPARMLVNAYGPTEGAINCTFLAPFEYSTRGSIIGEALPTCAMLVLDPNSHLPKAVPAGLAGELAIAGPQVGKGYLNRPKETAKSFVYSPEFGPVYRTGDMARIVWDESGSQVIEFLGRITSDQVKISGRRVELGEIESVLATVGAITEAVAIVSKRENDVQGSEQIIACLVANGLSETQKQELIHQAHQTTHQHLSSYMCPSVYTFVDALPRSSSGKVDRKAIADQSQDPEAYGVKIYPTSKSALSNGAQSEWETPEDEETNSAQQLVIRLIADTVEEDVTAIRPESDLYSLGLDSLGAMRFLQNLRDNAIESLSVGDVLQAGTPKGLVATIHKQNQMNGSVASGEAARLQTLQESLACFSDRNRLTCAERLGVTPENIQNVLPTTATQSGMLTSFLRSSANSAFTTRSYIYHSVFPLESGVDVGRLQQAWDTVVASYDSFRTVFSWIDDDLAPFAQCILVPGANSKPNWDVYTAEHSEEESLREACRSAEETIRLTAPPWKLSLVTSPERSAIVLSMFHGIFDGGSLQLLLEDVSSVYDGRPLGKRTSLEYTVKHHFGADHEATAEFWKSQLEGHIPVAFPTVTPNRPPSLKTSDRVETTARISYDSLKKQSKSIGSTPLAVLQAAWASVLLAYSGTPDQDVVLGSVVSGRLDAESEVCIGPTFNIIPVRLALNQVAKDAPGSWTNRSVARHLTSLNAKTISHLQPRLGAVATADGRLPYDTLLIYQDFNAGSRASGLWSSIDHPPMANEFAVMIEVWPEADSSLTLRATFNDTHLDHHAAEIMLKQMSDIVDYFLEQPEANFHDASSQTQIELKSSFNPNAAVASEALEGALLHTWFEDHAETHPDDTALLFKGNLDDENDPSNISWTYGQLNAMSDDLAEHLLQISGPLINSPLPICIDKSPVMYVAILGILKAGGAWCPIDTFSPSQRRHDLIVRTESKFLLVSSQDSPQPEDAVPTGVEMVDVSRFCDENAAKNSQKRSSTKHRSNPDSMAYLIWTSGTTGAPKGVPITHAAGVSCMKSLHKDIPTDVQEGAVRCMQFSQYTFDVSIQDFFYTWGIGGVLISASREIMLGSYAKLANVTKATHAHLTPAFAANVPRKACETLKVITMIGEKLTQPVADDWGTDMRAFNTYGPAEVTIVSTIREFGNEHKAIKSANIGWPMDTVSVFVTKNQRMVMKNAVGELALGGPQISPGYLKQEDVTKAKYVWNDEASQVVYYTGDLVRMLSDGSLEYINRVDDQIKIGGIRVELSEITFALNDCHPLVENIETMVLNRPDRPVQVVVAFLSAPGAVTAEDDEEELSLVNDTALKIARATRDKALDSLPSHMIPSVYIVVKNIPRTQSAKTDRRALQQAYTTIDIETWDSRLNPENLAAEESFDVDAADAATAYKIVDIVATLTNIEPSVIAPSTRLRSLGLDSLRAIRLTGKLKDNGFPLSVVEVLNCVTVQDLVKLAACSSGAEDATVTKFDLNEFNISWHGVASEKVHDEFTTVRATTLQESLISETMGTYDMYWSNQFFSLDQSVDLSRLRQAWIAACQNTEALRTGFIPVAELDSRKAQDDLDFAILQLIYKLPNLDWEEHTCTGQDWTAVRDQRIKEIMTKHQNNYFRNPPWGVTVFDKGDERLMVLTLHHAIHDEPSLRFIMENVQAAYTSKPPARRQLSDALSILLPTETQSRDTRAFWKAELEKFSGLDVPVWPDLTGKRVQPDAVQEYKLMVEEIPLSVSSSRLQSVAASLGVSSVASIIKAAWAYVSLSYLGLPATVFAETLSDRVLHSDLEDGVGPLISVVPVPFHPEGSVQEVLAEQQRLSSQTWKHRHIHARDVRKTLQRPRGEPLYPAVFNFQVISEQTQQSSQPTMWREIEDLIGLHVEHPMALNVFQHTNDAIVVEAWSDSRIMSRDQLAVFVRQVDSLVSSMLQHPEKPLNELVNYVPQSLRSLSSRPVSDEVKNSVHSSPTHWLEHYAKEQPEWVALEVASRISPEGIEKETMTYRELNEQANRVAAFIASQGHRNRTIAICSGRNVPSYHVIVGIFKSGNCYLPIDENLPADRKAFLVEDGDCPMLFTENPFMDSFNGTPESCRTILIDGPEFPQLLETMSPETQDYQSHPDDNSYLLFTSGSTGKPKGVMVTRGNLSSFIESFSEFCCRVAPATLKLGGTGKYLAQANRAFDPHLLEMLFPWRHGMATATAPRPMILDDLQTTLSKWEITHASFVPSLVDQASLSPENCPKLKFMTVGGEKISKRVLDTWAVNPYTSLVNAYGPTEVTIGCTFAHVGKDTNLRNIGPPLPACVCHVLIPGTLDYALRGQTGELCFSGDIVAKGYLNRPDAGGFTPGPNGEKMYRTGDIGRLMVDDSVEYLGRGDDQTKIRGQRLELGEVSEVLRSASSIGVDVVTTVAKHPGLARVQLISFIARSGTRQREKGEKVAIVQSDFATLGKDLQTICQKKLPGYMVPEIVLPITYIPLAPLSGKANVKDLHALFAELPLQTVLLGNSSSNTGDDALSRPLTSDESAVVQEICKVVSTDASAYSPMTNIFEMGVDSLSAIGLSIKLRRIGYAATVALVMSNPIVEQLARLPRSSSSTTDTASSKLRQIVQEMDSQYWENAPAGVDLSAVSSVRPCLPLQEGLVARSMNNDGDNLYVNHVVLKLGEHVDAKQLKSAWQTVAMDNEIMRTAFAPLDKQMAQVVFSADSHQIRWTEETYHSLEEALEKTNNQQANVSRDILSSITQTPPVRFQLARSSETEQPLALFISIHHALYDGESFSMLMEDVAARYAQESAPERGSPSAFIEYVHSQDQSKAQQHWVQHLADCRPTTFRDDFNIMELPKTATKLLSTKLSGLERRSASLHTTVPNLMQAVFALLLADTVGVSDVTYGLVLSGRAVSVPGAESVLLPCITTIPGRLNTSDLDTVNEIVGAVQKSTVKSLDFQHTSLRHIQRWLRSETPLFDCLFSYIRSTAPPNHKLWSELDSHMPAEYPLAVEVEANHDKDIVSLNCLFSSAFGAVHDGEEFIEKMDTVLSSVVSGESLSLDSFNLSQSKASASRSSAIKWDETTWSDTEEKIRDLTADFCGLAAKDVSKGASFLSLGVDSVTAIQFARRLREAGLEASSSDVMRFSCVGALAKHIDEAPIQKPQTNGVVESSVTNIPVDVYQKHVRLLSGNDSVVAMFESTPLQSGMITQTIASAGQVYVYPHPIRLAASTDPGKLKAALLQVIEANDILRTSFHLIEELGTSWIGAVHSNPPFEWKEIELPSSVDVLKEVSSLYSFGEESSFQVPPIRSTLVSQPEGRLLVVTLHHALYDGASIPFFFEDLANLYNGETPVDRPPFSQTVQHVLSGQEESCEFWVNKLRGYEVVEMPELPATEASDKMLLSEYRVDLDLASIVETCKKMEVTVQSVSLLAYAKVLGRLIGKRDVVFGQVLAGRSLPTPEAERTLGPLFNTVAHRVTFEPKFLSNKAMARSLQEMTNDAQIYQHAPLRTVQNSLRQSGDLKSASLFDTLFVFQKSADFAGSILEEQKIWTPYESEDYAAQAEYKLNVEVDHARDGIVVRATCNGLYLSQDALNEFMGEFGAVFRDIVDTPARCATTFPEQLRELPLRLSQGQPQDQELDTSDAPAQESVVHAVLADVSGLPLDKIKPNTSIFSIGLDSLSAIRIASICRSKGLKASVADILQGNTLRGISQRIKPMPAQTVTPQGPLIENYTEVEEAVLEKLNIKKEAVDTILPCLGGQFFHLVGWLKSGRRLLEPAWPYFSSERLDSAKLEDAWFKLRQRHPVLRTCFAATSPNDAVQIVMKRTARGTSTFKVIQSSSSIAEAAKAQAKEEAARPSSLYVPPVRLCLLKASDRDGILIIVNHAAYDAWTMPMFVSELVKIYRDEPLEATPDFRSFVDYSVRSLRDLDEKAYWSSVVDSGVPTVIKKSQPTNDDDQSSLLCSAWDTLKRFWYPAPTEHTNKSDQLFVGAWEKVKNLSQMESACRAAGLSLQTVVLLAVARSLARMTGVESPIMGLYQTGRSASFADIEKLSGPCLNVNPLVIPNAISDHNGSDPSLLEKAQAVQSSLAERVSFEQSSIMDVLRWNSTKNNGGPLFNAWVNLLWMQNGVPSSADTNPGADTEKANQGDLFLPLRIGVPTDFIPAQPLPGVESTSVSALDTSLLPDENVFIDIGPDPKTDTIGFGIRVEGGVLDESEVNQMVSDVGIEIERIVDSLR</sequence>
<dbReference type="Gene3D" id="3.40.50.12780">
    <property type="entry name" value="N-terminal domain of ligase-like"/>
    <property type="match status" value="3"/>
</dbReference>
<dbReference type="GeneID" id="36549335"/>
<evidence type="ECO:0000256" key="9">
    <source>
        <dbReference type="ARBA" id="ARBA00078302"/>
    </source>
</evidence>
<dbReference type="RefSeq" id="XP_024697892.1">
    <property type="nucleotide sequence ID" value="XM_024841806.1"/>
</dbReference>
<evidence type="ECO:0000256" key="3">
    <source>
        <dbReference type="ARBA" id="ARBA00022553"/>
    </source>
</evidence>
<dbReference type="CDD" id="cd19542">
    <property type="entry name" value="CT_NRPS-like"/>
    <property type="match status" value="3"/>
</dbReference>
<evidence type="ECO:0000256" key="6">
    <source>
        <dbReference type="ARBA" id="ARBA00023026"/>
    </source>
</evidence>
<dbReference type="GO" id="GO:0010106">
    <property type="term" value="P:cellular response to iron ion starvation"/>
    <property type="evidence" value="ECO:0007669"/>
    <property type="project" value="UniProtKB-ARBA"/>
</dbReference>
<evidence type="ECO:0000256" key="10">
    <source>
        <dbReference type="SAM" id="Coils"/>
    </source>
</evidence>
<dbReference type="SMART" id="SM01294">
    <property type="entry name" value="PKS_PP_betabranch"/>
    <property type="match status" value="1"/>
</dbReference>
<proteinExistence type="inferred from homology"/>
<comment type="caution">
    <text evidence="13">The sequence shown here is derived from an EMBL/GenBank/DDBJ whole genome shotgun (WGS) entry which is preliminary data.</text>
</comment>
<dbReference type="VEuPathDB" id="FungiDB:P168DRAFT_34184"/>
<dbReference type="NCBIfam" id="NF003417">
    <property type="entry name" value="PRK04813.1"/>
    <property type="match status" value="3"/>
</dbReference>
<evidence type="ECO:0000256" key="4">
    <source>
        <dbReference type="ARBA" id="ARBA00022598"/>
    </source>
</evidence>
<dbReference type="GO" id="GO:0031177">
    <property type="term" value="F:phosphopantetheine binding"/>
    <property type="evidence" value="ECO:0007669"/>
    <property type="project" value="InterPro"/>
</dbReference>
<evidence type="ECO:0000256" key="11">
    <source>
        <dbReference type="SAM" id="MobiDB-lite"/>
    </source>
</evidence>
<dbReference type="GO" id="GO:0005737">
    <property type="term" value="C:cytoplasm"/>
    <property type="evidence" value="ECO:0007669"/>
    <property type="project" value="TreeGrafter"/>
</dbReference>
<dbReference type="SMART" id="SM00823">
    <property type="entry name" value="PKS_PP"/>
    <property type="match status" value="5"/>
</dbReference>
<keyword evidence="10" id="KW-0175">Coiled coil</keyword>
<feature type="domain" description="Carrier" evidence="12">
    <location>
        <begin position="3090"/>
        <end position="3166"/>
    </location>
</feature>
<dbReference type="InterPro" id="IPR045851">
    <property type="entry name" value="AMP-bd_C_sf"/>
</dbReference>
<feature type="domain" description="Carrier" evidence="12">
    <location>
        <begin position="4198"/>
        <end position="4271"/>
    </location>
</feature>
<dbReference type="GO" id="GO:0031169">
    <property type="term" value="P:ferrichrome biosynthetic process"/>
    <property type="evidence" value="ECO:0007669"/>
    <property type="project" value="UniProtKB-ARBA"/>
</dbReference>
<keyword evidence="2" id="KW-0596">Phosphopantetheine</keyword>
<dbReference type="SUPFAM" id="SSF52777">
    <property type="entry name" value="CoA-dependent acyltransferases"/>
    <property type="match status" value="10"/>
</dbReference>
<evidence type="ECO:0000256" key="2">
    <source>
        <dbReference type="ARBA" id="ARBA00022450"/>
    </source>
</evidence>
<accession>A0A2I1DHF0</accession>
<dbReference type="Gene3D" id="3.30.559.10">
    <property type="entry name" value="Chloramphenicol acetyltransferase-like domain"/>
    <property type="match status" value="5"/>
</dbReference>
<feature type="region of interest" description="Disordered" evidence="11">
    <location>
        <begin position="1"/>
        <end position="27"/>
    </location>
</feature>
<dbReference type="EMBL" id="MSFM01000001">
    <property type="protein sequence ID" value="PKY09298.1"/>
    <property type="molecule type" value="Genomic_DNA"/>
</dbReference>
<organism evidence="13 14">
    <name type="scientific">Aspergillus campestris (strain IBT 28561)</name>
    <dbReference type="NCBI Taxonomy" id="1392248"/>
    <lineage>
        <taxon>Eukaryota</taxon>
        <taxon>Fungi</taxon>
        <taxon>Dikarya</taxon>
        <taxon>Ascomycota</taxon>
        <taxon>Pezizomycotina</taxon>
        <taxon>Eurotiomycetes</taxon>
        <taxon>Eurotiomycetidae</taxon>
        <taxon>Eurotiales</taxon>
        <taxon>Aspergillaceae</taxon>
        <taxon>Aspergillus</taxon>
        <taxon>Aspergillus subgen. Circumdati</taxon>
    </lineage>
</organism>
<dbReference type="Pfam" id="PF00550">
    <property type="entry name" value="PP-binding"/>
    <property type="match status" value="5"/>
</dbReference>
<dbReference type="FunFam" id="3.30.559.30:FF:000015">
    <property type="entry name" value="Nonribosomal siderophore peptide synthase SidC"/>
    <property type="match status" value="1"/>
</dbReference>
<dbReference type="FunFam" id="3.40.50.12780:FF:000024">
    <property type="entry name" value="Nonribosomal siderophore peptide synthase SidC"/>
    <property type="match status" value="2"/>
</dbReference>
<dbReference type="FunFam" id="3.40.50.12780:FF:000056">
    <property type="entry name" value="Nonribosomal siderophore peptide synthase SidC"/>
    <property type="match status" value="1"/>
</dbReference>
<dbReference type="FunFam" id="1.10.1200.10:FF:000027">
    <property type="entry name" value="Nonribosomal siderophore peptide synthase SidC"/>
    <property type="match status" value="1"/>
</dbReference>
<dbReference type="PANTHER" id="PTHR45527">
    <property type="entry name" value="NONRIBOSOMAL PEPTIDE SYNTHETASE"/>
    <property type="match status" value="1"/>
</dbReference>
<dbReference type="FunFam" id="3.30.559.30:FF:000014">
    <property type="entry name" value="Nonribosomal siderophore peptide synthase SidC"/>
    <property type="match status" value="1"/>
</dbReference>
<keyword evidence="4" id="KW-0436">Ligase</keyword>
<keyword evidence="3" id="KW-0597">Phosphoprotein</keyword>
<dbReference type="Gene3D" id="1.10.1200.10">
    <property type="entry name" value="ACP-like"/>
    <property type="match status" value="5"/>
</dbReference>
<dbReference type="InterPro" id="IPR042099">
    <property type="entry name" value="ANL_N_sf"/>
</dbReference>
<dbReference type="SUPFAM" id="SSF47336">
    <property type="entry name" value="ACP-like"/>
    <property type="match status" value="5"/>
</dbReference>
<dbReference type="InterPro" id="IPR009081">
    <property type="entry name" value="PP-bd_ACP"/>
</dbReference>
<dbReference type="FunFam" id="3.30.559.10:FF:000055">
    <property type="entry name" value="Nonribosomal peptide synthetase sidC"/>
    <property type="match status" value="1"/>
</dbReference>
<feature type="domain" description="Carrier" evidence="12">
    <location>
        <begin position="1971"/>
        <end position="2047"/>
    </location>
</feature>
<dbReference type="FunFam" id="3.30.559.10:FF:000038">
    <property type="entry name" value="Nonribosomal siderophore peptide synthase SidC"/>
    <property type="match status" value="1"/>
</dbReference>
<evidence type="ECO:0000256" key="5">
    <source>
        <dbReference type="ARBA" id="ARBA00022737"/>
    </source>
</evidence>
<name>A0A2I1DHF0_ASPC2</name>
<feature type="region of interest" description="Disordered" evidence="11">
    <location>
        <begin position="239"/>
        <end position="259"/>
    </location>
</feature>
<dbReference type="SUPFAM" id="SSF56801">
    <property type="entry name" value="Acetyl-CoA synthetase-like"/>
    <property type="match status" value="3"/>
</dbReference>
<dbReference type="PROSITE" id="PS00012">
    <property type="entry name" value="PHOSPHOPANTETHEINE"/>
    <property type="match status" value="1"/>
</dbReference>
<dbReference type="PROSITE" id="PS00455">
    <property type="entry name" value="AMP_BINDING"/>
    <property type="match status" value="3"/>
</dbReference>
<keyword evidence="5" id="KW-0677">Repeat</keyword>
<keyword evidence="6" id="KW-0843">Virulence</keyword>
<comment type="similarity">
    <text evidence="7">Belongs to the NRP synthetase family.</text>
</comment>
<feature type="domain" description="Carrier" evidence="12">
    <location>
        <begin position="3640"/>
        <end position="3713"/>
    </location>
</feature>
<dbReference type="GO" id="GO:0043041">
    <property type="term" value="P:amino acid activation for nonribosomal peptide biosynthetic process"/>
    <property type="evidence" value="ECO:0007669"/>
    <property type="project" value="TreeGrafter"/>
</dbReference>